<reference evidence="7" key="1">
    <citation type="journal article" date="2021" name="PeerJ">
        <title>Extensive microbial diversity within the chicken gut microbiome revealed by metagenomics and culture.</title>
        <authorList>
            <person name="Gilroy R."/>
            <person name="Ravi A."/>
            <person name="Getino M."/>
            <person name="Pursley I."/>
            <person name="Horton D.L."/>
            <person name="Alikhan N.F."/>
            <person name="Baker D."/>
            <person name="Gharbi K."/>
            <person name="Hall N."/>
            <person name="Watson M."/>
            <person name="Adriaenssens E.M."/>
            <person name="Foster-Nyarko E."/>
            <person name="Jarju S."/>
            <person name="Secka A."/>
            <person name="Antonio M."/>
            <person name="Oren A."/>
            <person name="Chaudhuri R.R."/>
            <person name="La Ragione R."/>
            <person name="Hildebrand F."/>
            <person name="Pallen M.J."/>
        </authorList>
    </citation>
    <scope>NUCLEOTIDE SEQUENCE</scope>
    <source>
        <strain evidence="7">CHK180-15479</strain>
    </source>
</reference>
<feature type="transmembrane region" description="Helical" evidence="6">
    <location>
        <begin position="405"/>
        <end position="423"/>
    </location>
</feature>
<feature type="transmembrane region" description="Helical" evidence="6">
    <location>
        <begin position="429"/>
        <end position="448"/>
    </location>
</feature>
<feature type="transmembrane region" description="Helical" evidence="6">
    <location>
        <begin position="21"/>
        <end position="45"/>
    </location>
</feature>
<feature type="transmembrane region" description="Helical" evidence="6">
    <location>
        <begin position="134"/>
        <end position="157"/>
    </location>
</feature>
<evidence type="ECO:0000256" key="3">
    <source>
        <dbReference type="ARBA" id="ARBA00022692"/>
    </source>
</evidence>
<feature type="transmembrane region" description="Helical" evidence="6">
    <location>
        <begin position="199"/>
        <end position="220"/>
    </location>
</feature>
<feature type="transmembrane region" description="Helical" evidence="6">
    <location>
        <begin position="342"/>
        <end position="361"/>
    </location>
</feature>
<proteinExistence type="predicted"/>
<dbReference type="InterPro" id="IPR050833">
    <property type="entry name" value="Poly_Biosynth_Transport"/>
</dbReference>
<dbReference type="InterPro" id="IPR002797">
    <property type="entry name" value="Polysacc_synth"/>
</dbReference>
<dbReference type="PANTHER" id="PTHR30250">
    <property type="entry name" value="PST FAMILY PREDICTED COLANIC ACID TRANSPORTER"/>
    <property type="match status" value="1"/>
</dbReference>
<dbReference type="PIRSF" id="PIRSF038958">
    <property type="entry name" value="PG_synth_SpoVB"/>
    <property type="match status" value="1"/>
</dbReference>
<dbReference type="PANTHER" id="PTHR30250:SF21">
    <property type="entry name" value="LIPID II FLIPPASE MURJ"/>
    <property type="match status" value="1"/>
</dbReference>
<accession>A0A9D2N1B1</accession>
<feature type="transmembrane region" description="Helical" evidence="6">
    <location>
        <begin position="65"/>
        <end position="87"/>
    </location>
</feature>
<keyword evidence="2" id="KW-1003">Cell membrane</keyword>
<feature type="transmembrane region" description="Helical" evidence="6">
    <location>
        <begin position="298"/>
        <end position="321"/>
    </location>
</feature>
<evidence type="ECO:0000256" key="4">
    <source>
        <dbReference type="ARBA" id="ARBA00022989"/>
    </source>
</evidence>
<feature type="transmembrane region" description="Helical" evidence="6">
    <location>
        <begin position="94"/>
        <end position="114"/>
    </location>
</feature>
<dbReference type="Pfam" id="PF01943">
    <property type="entry name" value="Polysacc_synt"/>
    <property type="match status" value="1"/>
</dbReference>
<gene>
    <name evidence="7" type="ORF">H9704_12705</name>
</gene>
<dbReference type="Proteomes" id="UP000823910">
    <property type="component" value="Unassembled WGS sequence"/>
</dbReference>
<reference evidence="7" key="2">
    <citation type="submission" date="2021-04" db="EMBL/GenBank/DDBJ databases">
        <authorList>
            <person name="Gilroy R."/>
        </authorList>
    </citation>
    <scope>NUCLEOTIDE SEQUENCE</scope>
    <source>
        <strain evidence="7">CHK180-15479</strain>
    </source>
</reference>
<keyword evidence="4 6" id="KW-1133">Transmembrane helix</keyword>
<organism evidence="7 8">
    <name type="scientific">Candidatus Enterocloster excrementipullorum</name>
    <dbReference type="NCBI Taxonomy" id="2838559"/>
    <lineage>
        <taxon>Bacteria</taxon>
        <taxon>Bacillati</taxon>
        <taxon>Bacillota</taxon>
        <taxon>Clostridia</taxon>
        <taxon>Lachnospirales</taxon>
        <taxon>Lachnospiraceae</taxon>
        <taxon>Enterocloster</taxon>
    </lineage>
</organism>
<dbReference type="EMBL" id="DWWT01000067">
    <property type="protein sequence ID" value="HJC06985.1"/>
    <property type="molecule type" value="Genomic_DNA"/>
</dbReference>
<name>A0A9D2N1B1_9FIRM</name>
<sequence length="520" mass="56032">MKPLSLLSPLTGTGLTPGKKAFLTGTLLLTSTGLICRVLGFFYRIFMSRTIGAEGLGLYNMVHPLFSICFALCAGSIQTALSQYIAAHPSKGRAAFKTGLAIALALSFVLAWAISANASFLSGHVLMELRCAPFLPIMAFSVPFAALHACINGYYYGAQKSRIPAFSQVAEQVIRMGAVFLIAGIWIEEGRPITVSLAVYGHLIGEMASAGFTLFCLGFFPPDGCTRPDAKGAKKDGRLPFAETAAPLMSLSLPLMGNRLLLNILGSAEAIWIPNKLEAFGLTNSQALSIYGVFTSMALPFVLFPSAITNSMAVLLLPYAAQARAQGNERRIGAMVSMSLRYSCYMGILCIGLFTMFGEQLGQGVFHDQNAGFFIAALSWLCPFMYLASTMGSILNGLGKTSVTFFLNVTAMMIRLAFVLFAIPSFGILGYLWGMLASELILALMCCLSIRRLAYFPWDGANMIAKPALFMLISIGIYLASPGAAGLFRRIPSFIAAVLDMGFISLCYGGLLLLFHRRRE</sequence>
<evidence type="ECO:0000313" key="7">
    <source>
        <dbReference type="EMBL" id="HJC06985.1"/>
    </source>
</evidence>
<evidence type="ECO:0000313" key="8">
    <source>
        <dbReference type="Proteomes" id="UP000823910"/>
    </source>
</evidence>
<dbReference type="AlphaFoldDB" id="A0A9D2N1B1"/>
<dbReference type="InterPro" id="IPR024923">
    <property type="entry name" value="PG_synth_SpoVB"/>
</dbReference>
<keyword evidence="5 6" id="KW-0472">Membrane</keyword>
<feature type="transmembrane region" description="Helical" evidence="6">
    <location>
        <begin position="169"/>
        <end position="187"/>
    </location>
</feature>
<evidence type="ECO:0000256" key="1">
    <source>
        <dbReference type="ARBA" id="ARBA00004651"/>
    </source>
</evidence>
<feature type="transmembrane region" description="Helical" evidence="6">
    <location>
        <begin position="494"/>
        <end position="515"/>
    </location>
</feature>
<comment type="subcellular location">
    <subcellularLocation>
        <location evidence="1">Cell membrane</location>
        <topology evidence="1">Multi-pass membrane protein</topology>
    </subcellularLocation>
</comment>
<comment type="caution">
    <text evidence="7">The sequence shown here is derived from an EMBL/GenBank/DDBJ whole genome shotgun (WGS) entry which is preliminary data.</text>
</comment>
<evidence type="ECO:0000256" key="6">
    <source>
        <dbReference type="SAM" id="Phobius"/>
    </source>
</evidence>
<dbReference type="GO" id="GO:0005886">
    <property type="term" value="C:plasma membrane"/>
    <property type="evidence" value="ECO:0007669"/>
    <property type="project" value="UniProtKB-SubCell"/>
</dbReference>
<keyword evidence="3 6" id="KW-0812">Transmembrane</keyword>
<evidence type="ECO:0000256" key="2">
    <source>
        <dbReference type="ARBA" id="ARBA00022475"/>
    </source>
</evidence>
<feature type="transmembrane region" description="Helical" evidence="6">
    <location>
        <begin position="373"/>
        <end position="398"/>
    </location>
</feature>
<protein>
    <submittedName>
        <fullName evidence="7">Oligosaccharide flippase family protein</fullName>
    </submittedName>
</protein>
<feature type="transmembrane region" description="Helical" evidence="6">
    <location>
        <begin position="469"/>
        <end position="488"/>
    </location>
</feature>
<evidence type="ECO:0000256" key="5">
    <source>
        <dbReference type="ARBA" id="ARBA00023136"/>
    </source>
</evidence>